<dbReference type="Gene3D" id="3.30.200.20">
    <property type="entry name" value="Phosphorylase Kinase, domain 1"/>
    <property type="match status" value="1"/>
</dbReference>
<dbReference type="InterPro" id="IPR011009">
    <property type="entry name" value="Kinase-like_dom_sf"/>
</dbReference>
<feature type="compositionally biased region" description="Acidic residues" evidence="1">
    <location>
        <begin position="327"/>
        <end position="346"/>
    </location>
</feature>
<dbReference type="SUPFAM" id="SSF56112">
    <property type="entry name" value="Protein kinase-like (PK-like)"/>
    <property type="match status" value="1"/>
</dbReference>
<evidence type="ECO:0000256" key="1">
    <source>
        <dbReference type="SAM" id="MobiDB-lite"/>
    </source>
</evidence>
<keyword evidence="3" id="KW-0808">Transferase</keyword>
<evidence type="ECO:0000259" key="2">
    <source>
        <dbReference type="Pfam" id="PF01636"/>
    </source>
</evidence>
<dbReference type="Pfam" id="PF01636">
    <property type="entry name" value="APH"/>
    <property type="match status" value="1"/>
</dbReference>
<dbReference type="Gene3D" id="3.90.1200.10">
    <property type="match status" value="1"/>
</dbReference>
<evidence type="ECO:0000313" key="4">
    <source>
        <dbReference type="Proteomes" id="UP000256690"/>
    </source>
</evidence>
<comment type="caution">
    <text evidence="3">The sequence shown here is derived from an EMBL/GenBank/DDBJ whole genome shotgun (WGS) entry which is preliminary data.</text>
</comment>
<dbReference type="EMBL" id="PVWQ01000017">
    <property type="protein sequence ID" value="RDW61201.1"/>
    <property type="molecule type" value="Genomic_DNA"/>
</dbReference>
<feature type="compositionally biased region" description="Basic and acidic residues" evidence="1">
    <location>
        <begin position="315"/>
        <end position="326"/>
    </location>
</feature>
<evidence type="ECO:0000313" key="3">
    <source>
        <dbReference type="EMBL" id="RDW61201.1"/>
    </source>
</evidence>
<sequence length="431" mass="48670">MPTKPRDGLAWNDTGLNNVPVWTRDPNLDGIVKTCREKLHTTDVSVSFFAQGAFNKLYLVQSGENNPSYIMRVSLPVHPQAKTRGEVTTLRFLRTHTDIPVPDVLAFDDSANNEIGFEWILMECMPGVSLYKKWRTLSAFQKARLVQRVAGFQSQLMRHPFSGIGTLLDTSEEVGQKPQPGELVSTSFFDGAHFDLDIPRGPFRSTHDWLASYLQIAISDHATDKKEAEDEEDEDDVADAEFALGVTRQLISLLPKIFPPLVNPPERSVIMHQDLSLCNILVNDRGEITAIVDWECVSAMPLWMATEMPKFLDLSTRDEEPRRDGYGDESDGENGGDGGDDDDALDNEGKNELYWIHLMEYETTQLRELYNTSMRQMNPGWGLLVDDSAFRQDFARAAFYCGYGFSLKKIAKWVDAVEQGEYPRLMDVLEG</sequence>
<organism evidence="3 4">
    <name type="scientific">Aspergillus mulundensis</name>
    <dbReference type="NCBI Taxonomy" id="1810919"/>
    <lineage>
        <taxon>Eukaryota</taxon>
        <taxon>Fungi</taxon>
        <taxon>Dikarya</taxon>
        <taxon>Ascomycota</taxon>
        <taxon>Pezizomycotina</taxon>
        <taxon>Eurotiomycetes</taxon>
        <taxon>Eurotiomycetidae</taxon>
        <taxon>Eurotiales</taxon>
        <taxon>Aspergillaceae</taxon>
        <taxon>Aspergillus</taxon>
        <taxon>Aspergillus subgen. Nidulantes</taxon>
    </lineage>
</organism>
<name>A0A3D8QHK2_9EURO</name>
<dbReference type="STRING" id="1810919.A0A3D8QHK2"/>
<dbReference type="Proteomes" id="UP000256690">
    <property type="component" value="Unassembled WGS sequence"/>
</dbReference>
<dbReference type="RefSeq" id="XP_026598733.1">
    <property type="nucleotide sequence ID" value="XM_026752715.1"/>
</dbReference>
<proteinExistence type="predicted"/>
<dbReference type="GeneID" id="38121069"/>
<dbReference type="InterPro" id="IPR051678">
    <property type="entry name" value="AGP_Transferase"/>
</dbReference>
<dbReference type="PANTHER" id="PTHR21310">
    <property type="entry name" value="AMINOGLYCOSIDE PHOSPHOTRANSFERASE-RELATED-RELATED"/>
    <property type="match status" value="1"/>
</dbReference>
<gene>
    <name evidence="3" type="ORF">DSM5745_10699</name>
</gene>
<keyword evidence="4" id="KW-1185">Reference proteome</keyword>
<protein>
    <submittedName>
        <fullName evidence="3">Aminoglycoside phosphotransferase</fullName>
    </submittedName>
</protein>
<reference evidence="3 4" key="1">
    <citation type="journal article" date="2018" name="IMA Fungus">
        <title>IMA Genome-F 9: Draft genome sequence of Annulohypoxylon stygium, Aspergillus mulundensis, Berkeleyomyces basicola (syn. Thielaviopsis basicola), Ceratocystis smalleyi, two Cercospora beticola strains, Coleophoma cylindrospora, Fusarium fracticaudum, Phialophora cf. hyalina, and Morchella septimelata.</title>
        <authorList>
            <person name="Wingfield B.D."/>
            <person name="Bills G.F."/>
            <person name="Dong Y."/>
            <person name="Huang W."/>
            <person name="Nel W.J."/>
            <person name="Swalarsk-Parry B.S."/>
            <person name="Vaghefi N."/>
            <person name="Wilken P.M."/>
            <person name="An Z."/>
            <person name="de Beer Z.W."/>
            <person name="De Vos L."/>
            <person name="Chen L."/>
            <person name="Duong T.A."/>
            <person name="Gao Y."/>
            <person name="Hammerbacher A."/>
            <person name="Kikkert J.R."/>
            <person name="Li Y."/>
            <person name="Li H."/>
            <person name="Li K."/>
            <person name="Li Q."/>
            <person name="Liu X."/>
            <person name="Ma X."/>
            <person name="Naidoo K."/>
            <person name="Pethybridge S.J."/>
            <person name="Sun J."/>
            <person name="Steenkamp E.T."/>
            <person name="van der Nest M.A."/>
            <person name="van Wyk S."/>
            <person name="Wingfield M.J."/>
            <person name="Xiong C."/>
            <person name="Yue Q."/>
            <person name="Zhang X."/>
        </authorList>
    </citation>
    <scope>NUCLEOTIDE SEQUENCE [LARGE SCALE GENOMIC DNA]</scope>
    <source>
        <strain evidence="3 4">DSM 5745</strain>
    </source>
</reference>
<feature type="region of interest" description="Disordered" evidence="1">
    <location>
        <begin position="314"/>
        <end position="347"/>
    </location>
</feature>
<dbReference type="OrthoDB" id="428260at2759"/>
<feature type="domain" description="Aminoglycoside phosphotransferase" evidence="2">
    <location>
        <begin position="46"/>
        <end position="303"/>
    </location>
</feature>
<dbReference type="InterPro" id="IPR002575">
    <property type="entry name" value="Aminoglycoside_PTrfase"/>
</dbReference>
<dbReference type="PANTHER" id="PTHR21310:SF13">
    <property type="entry name" value="AMINOGLYCOSIDE PHOSPHOTRANSFERASE DOMAIN-CONTAINING PROTEIN"/>
    <property type="match status" value="1"/>
</dbReference>
<dbReference type="GO" id="GO:0016740">
    <property type="term" value="F:transferase activity"/>
    <property type="evidence" value="ECO:0007669"/>
    <property type="project" value="UniProtKB-KW"/>
</dbReference>
<accession>A0A3D8QHK2</accession>
<dbReference type="AlphaFoldDB" id="A0A3D8QHK2"/>